<dbReference type="STRING" id="454171.CP488_02794"/>
<feature type="chain" id="PRO_5004486322" description="Secretin/TonB short N-terminal domain-containing protein" evidence="1">
    <location>
        <begin position="29"/>
        <end position="268"/>
    </location>
</feature>
<accession>S0EUS3</accession>
<dbReference type="AlphaFoldDB" id="S0EUS3"/>
<name>S0EUS3_CHTCT</name>
<dbReference type="EMBL" id="HF951689">
    <property type="protein sequence ID" value="CCW35119.1"/>
    <property type="molecule type" value="Genomic_DNA"/>
</dbReference>
<organism evidence="2 3">
    <name type="scientific">Chthonomonas calidirosea (strain DSM 23976 / ICMP 18418 / T49)</name>
    <dbReference type="NCBI Taxonomy" id="1303518"/>
    <lineage>
        <taxon>Bacteria</taxon>
        <taxon>Bacillati</taxon>
        <taxon>Armatimonadota</taxon>
        <taxon>Chthonomonadia</taxon>
        <taxon>Chthonomonadales</taxon>
        <taxon>Chthonomonadaceae</taxon>
        <taxon>Chthonomonas</taxon>
    </lineage>
</organism>
<evidence type="ECO:0000313" key="2">
    <source>
        <dbReference type="EMBL" id="CCW35119.1"/>
    </source>
</evidence>
<dbReference type="Proteomes" id="UP000014227">
    <property type="component" value="Chromosome I"/>
</dbReference>
<protein>
    <recommendedName>
        <fullName evidence="4">Secretin/TonB short N-terminal domain-containing protein</fullName>
    </recommendedName>
</protein>
<keyword evidence="3" id="KW-1185">Reference proteome</keyword>
<reference evidence="3" key="1">
    <citation type="submission" date="2013-03" db="EMBL/GenBank/DDBJ databases">
        <title>Genome sequence of Chthonomonas calidirosea, the first sequenced genome from the Armatimonadetes phylum (formally candidate division OP10).</title>
        <authorList>
            <person name="Lee K.C.Y."/>
            <person name="Morgan X.C."/>
            <person name="Dunfield P.F."/>
            <person name="Tamas I."/>
            <person name="Houghton K.M."/>
            <person name="Vyssotski M."/>
            <person name="Ryan J.L.J."/>
            <person name="Lagutin K."/>
            <person name="McDonald I.R."/>
            <person name="Stott M.B."/>
        </authorList>
    </citation>
    <scope>NUCLEOTIDE SEQUENCE [LARGE SCALE GENOMIC DNA]</scope>
    <source>
        <strain evidence="3">DSM 23976 / ICMP 18418 / T49</strain>
    </source>
</reference>
<sequence length="268" mass="26760">MLAKKWTIVALSGLLALGLATVPAHCYAQGDQGGTTTGAAADQNANKPVTLDLEDVDLYTALKLLFRQTGADYTLDPNLRGIRVTLHLRDKPFTTALDALLRAAGDNPPLTYTYQDGIYSIIPKVENENTSTTTETTTEENNPTGYQLPVKLQGASDFIMSSDFFAGLFGARSFSALGYSVQPGLVMRPNPVGGGGFGGGFGGGLGGFGGGMMGGFGGLGGFGGGLGGFGGGMMGGFGGLGGFGGIGGGLGGFGGGGFGGIGGGGYIP</sequence>
<proteinExistence type="predicted"/>
<dbReference type="PATRIC" id="fig|1303518.3.peg.1327"/>
<feature type="signal peptide" evidence="1">
    <location>
        <begin position="1"/>
        <end position="28"/>
    </location>
</feature>
<evidence type="ECO:0000256" key="1">
    <source>
        <dbReference type="SAM" id="SignalP"/>
    </source>
</evidence>
<dbReference type="InParanoid" id="S0EUS3"/>
<dbReference type="HOGENOM" id="CLU_1037065_0_0_0"/>
<gene>
    <name evidence="2" type="ORF">CCALI_01301</name>
</gene>
<dbReference type="Gene3D" id="3.55.50.30">
    <property type="match status" value="1"/>
</dbReference>
<evidence type="ECO:0008006" key="4">
    <source>
        <dbReference type="Google" id="ProtNLM"/>
    </source>
</evidence>
<evidence type="ECO:0000313" key="3">
    <source>
        <dbReference type="Proteomes" id="UP000014227"/>
    </source>
</evidence>
<dbReference type="eggNOG" id="COG4796">
    <property type="taxonomic scope" value="Bacteria"/>
</dbReference>
<dbReference type="RefSeq" id="WP_016482660.1">
    <property type="nucleotide sequence ID" value="NC_021487.1"/>
</dbReference>
<dbReference type="KEGG" id="ccz:CCALI_01301"/>
<keyword evidence="1" id="KW-0732">Signal</keyword>